<gene>
    <name evidence="1" type="ORF">P8A20_00585</name>
</gene>
<dbReference type="EMBL" id="CP120983">
    <property type="protein sequence ID" value="WLQ62173.1"/>
    <property type="molecule type" value="Genomic_DNA"/>
</dbReference>
<sequence length="91" mass="9358">MLETGKPSSARTMEPPALNHVLGRGVTVRTPAALSQSVSGSSSGFLVASGRTRAVIAFGSGVRASATFPKGTRTLTYSQAISLFLGLETTM</sequence>
<proteinExistence type="predicted"/>
<reference evidence="1 2" key="1">
    <citation type="submission" date="2023-03" db="EMBL/GenBank/DDBJ databases">
        <title>Isolation and description of six Streptomyces strains from soil environments, able to metabolize different microbial glucans.</title>
        <authorList>
            <person name="Widen T."/>
            <person name="Larsbrink J."/>
        </authorList>
    </citation>
    <scope>NUCLEOTIDE SEQUENCE [LARGE SCALE GENOMIC DNA]</scope>
    <source>
        <strain evidence="1 2">Alt3</strain>
    </source>
</reference>
<organism evidence="1 2">
    <name type="scientific">Streptomyces glycanivorans</name>
    <dbReference type="NCBI Taxonomy" id="3033808"/>
    <lineage>
        <taxon>Bacteria</taxon>
        <taxon>Bacillati</taxon>
        <taxon>Actinomycetota</taxon>
        <taxon>Actinomycetes</taxon>
        <taxon>Kitasatosporales</taxon>
        <taxon>Streptomycetaceae</taxon>
        <taxon>Streptomyces</taxon>
    </lineage>
</organism>
<keyword evidence="2" id="KW-1185">Reference proteome</keyword>
<evidence type="ECO:0000313" key="1">
    <source>
        <dbReference type="EMBL" id="WLQ62173.1"/>
    </source>
</evidence>
<dbReference type="RefSeq" id="WP_306102631.1">
    <property type="nucleotide sequence ID" value="NZ_CP120983.1"/>
</dbReference>
<evidence type="ECO:0000313" key="2">
    <source>
        <dbReference type="Proteomes" id="UP001224433"/>
    </source>
</evidence>
<protein>
    <submittedName>
        <fullName evidence="1">Uncharacterized protein</fullName>
    </submittedName>
</protein>
<dbReference type="Proteomes" id="UP001224433">
    <property type="component" value="Chromosome"/>
</dbReference>
<name>A0ABY9J7C9_9ACTN</name>
<accession>A0ABY9J7C9</accession>